<keyword evidence="4 5" id="KW-0012">Acyltransferase</keyword>
<dbReference type="Pfam" id="PF14602">
    <property type="entry name" value="Hexapep_2"/>
    <property type="match status" value="2"/>
</dbReference>
<keyword evidence="2 5" id="KW-0808">Transferase</keyword>
<evidence type="ECO:0000313" key="6">
    <source>
        <dbReference type="Proteomes" id="UP000501128"/>
    </source>
</evidence>
<dbReference type="Gene3D" id="2.160.10.10">
    <property type="entry name" value="Hexapeptide repeat proteins"/>
    <property type="match status" value="1"/>
</dbReference>
<organism evidence="5 6">
    <name type="scientific">Spirosoma rhododendri</name>
    <dbReference type="NCBI Taxonomy" id="2728024"/>
    <lineage>
        <taxon>Bacteria</taxon>
        <taxon>Pseudomonadati</taxon>
        <taxon>Bacteroidota</taxon>
        <taxon>Cytophagia</taxon>
        <taxon>Cytophagales</taxon>
        <taxon>Cytophagaceae</taxon>
        <taxon>Spirosoma</taxon>
    </lineage>
</organism>
<keyword evidence="6" id="KW-1185">Reference proteome</keyword>
<dbReference type="InterPro" id="IPR051159">
    <property type="entry name" value="Hexapeptide_acetyltransf"/>
</dbReference>
<accession>A0A7L5DRT9</accession>
<dbReference type="GO" id="GO:0005829">
    <property type="term" value="C:cytosol"/>
    <property type="evidence" value="ECO:0007669"/>
    <property type="project" value="TreeGrafter"/>
</dbReference>
<dbReference type="InterPro" id="IPR018357">
    <property type="entry name" value="Hexapep_transf_CS"/>
</dbReference>
<evidence type="ECO:0000313" key="5">
    <source>
        <dbReference type="EMBL" id="QJD79278.1"/>
    </source>
</evidence>
<dbReference type="EMBL" id="CP051677">
    <property type="protein sequence ID" value="QJD79278.1"/>
    <property type="molecule type" value="Genomic_DNA"/>
</dbReference>
<protein>
    <submittedName>
        <fullName evidence="5">Acyltransferase</fullName>
    </submittedName>
</protein>
<dbReference type="KEGG" id="srho:HH216_13305"/>
<dbReference type="GO" id="GO:0008374">
    <property type="term" value="F:O-acyltransferase activity"/>
    <property type="evidence" value="ECO:0007669"/>
    <property type="project" value="TreeGrafter"/>
</dbReference>
<evidence type="ECO:0000256" key="1">
    <source>
        <dbReference type="ARBA" id="ARBA00007274"/>
    </source>
</evidence>
<dbReference type="AlphaFoldDB" id="A0A7L5DRT9"/>
<evidence type="ECO:0000256" key="4">
    <source>
        <dbReference type="ARBA" id="ARBA00023315"/>
    </source>
</evidence>
<sequence length="163" mass="17168">MDVVPFNVFQMGAGSTIEDFSVVNNGVGNVLIGNHCHLGLGSVVIGPVTLGNNIIIAQHVVMSGLNHVYDDVEMPIRHQPTVTKPIVLEDDCWIGANVTIVAGVTVGRHSVVAGGSVVTRDVQPFTVVGGNPARVLRRYDETTRQWVAASADKPAAPVAIPAQ</sequence>
<dbReference type="RefSeq" id="WP_169551244.1">
    <property type="nucleotide sequence ID" value="NZ_CP051677.1"/>
</dbReference>
<proteinExistence type="inferred from homology"/>
<dbReference type="PANTHER" id="PTHR23416">
    <property type="entry name" value="SIALIC ACID SYNTHASE-RELATED"/>
    <property type="match status" value="1"/>
</dbReference>
<evidence type="ECO:0000256" key="2">
    <source>
        <dbReference type="ARBA" id="ARBA00022679"/>
    </source>
</evidence>
<evidence type="ECO:0000256" key="3">
    <source>
        <dbReference type="ARBA" id="ARBA00022737"/>
    </source>
</evidence>
<dbReference type="PROSITE" id="PS00101">
    <property type="entry name" value="HEXAPEP_TRANSFERASES"/>
    <property type="match status" value="1"/>
</dbReference>
<dbReference type="Proteomes" id="UP000501128">
    <property type="component" value="Chromosome"/>
</dbReference>
<dbReference type="InterPro" id="IPR001451">
    <property type="entry name" value="Hexapep"/>
</dbReference>
<dbReference type="CDD" id="cd04647">
    <property type="entry name" value="LbH_MAT_like"/>
    <property type="match status" value="1"/>
</dbReference>
<dbReference type="PANTHER" id="PTHR23416:SF23">
    <property type="entry name" value="ACETYLTRANSFERASE C18B11.09C-RELATED"/>
    <property type="match status" value="1"/>
</dbReference>
<reference evidence="5 6" key="1">
    <citation type="submission" date="2020-04" db="EMBL/GenBank/DDBJ databases">
        <title>Genome sequencing of novel species.</title>
        <authorList>
            <person name="Heo J."/>
            <person name="Kim S.-J."/>
            <person name="Kim J.-S."/>
            <person name="Hong S.-B."/>
            <person name="Kwon S.-W."/>
        </authorList>
    </citation>
    <scope>NUCLEOTIDE SEQUENCE [LARGE SCALE GENOMIC DNA]</scope>
    <source>
        <strain evidence="5 6">CJU-R4</strain>
    </source>
</reference>
<keyword evidence="3" id="KW-0677">Repeat</keyword>
<comment type="similarity">
    <text evidence="1">Belongs to the transferase hexapeptide repeat family.</text>
</comment>
<dbReference type="SUPFAM" id="SSF51161">
    <property type="entry name" value="Trimeric LpxA-like enzymes"/>
    <property type="match status" value="1"/>
</dbReference>
<name>A0A7L5DRT9_9BACT</name>
<dbReference type="InterPro" id="IPR011004">
    <property type="entry name" value="Trimer_LpxA-like_sf"/>
</dbReference>
<gene>
    <name evidence="5" type="ORF">HH216_13305</name>
</gene>